<dbReference type="Pfam" id="PF03772">
    <property type="entry name" value="Competence"/>
    <property type="match status" value="1"/>
</dbReference>
<evidence type="ECO:0000256" key="5">
    <source>
        <dbReference type="ARBA" id="ARBA00023136"/>
    </source>
</evidence>
<evidence type="ECO:0000259" key="8">
    <source>
        <dbReference type="Pfam" id="PF03772"/>
    </source>
</evidence>
<dbReference type="CDD" id="cd07731">
    <property type="entry name" value="ComA-like_MBL-fold"/>
    <property type="match status" value="1"/>
</dbReference>
<feature type="domain" description="ComEC/Rec2-related protein" evidence="8">
    <location>
        <begin position="232"/>
        <end position="493"/>
    </location>
</feature>
<comment type="subcellular location">
    <subcellularLocation>
        <location evidence="1">Cell membrane</location>
        <topology evidence="1">Multi-pass membrane protein</topology>
    </subcellularLocation>
</comment>
<feature type="transmembrane region" description="Helical" evidence="6">
    <location>
        <begin position="306"/>
        <end position="324"/>
    </location>
</feature>
<feature type="transmembrane region" description="Helical" evidence="6">
    <location>
        <begin position="373"/>
        <end position="391"/>
    </location>
</feature>
<dbReference type="NCBIfam" id="TIGR00360">
    <property type="entry name" value="ComEC_N-term"/>
    <property type="match status" value="1"/>
</dbReference>
<dbReference type="Gene3D" id="3.60.15.10">
    <property type="entry name" value="Ribonuclease Z/Hydroxyacylglutathione hydrolase-like"/>
    <property type="match status" value="1"/>
</dbReference>
<evidence type="ECO:0000256" key="3">
    <source>
        <dbReference type="ARBA" id="ARBA00022692"/>
    </source>
</evidence>
<proteinExistence type="predicted"/>
<gene>
    <name evidence="9" type="primary">comE</name>
    <name evidence="9" type="ORF">CacPP4_08610</name>
</gene>
<protein>
    <submittedName>
        <fullName evidence="9">Competence protein ComEC</fullName>
    </submittedName>
</protein>
<feature type="domain" description="Metallo-beta-lactamase" evidence="7">
    <location>
        <begin position="534"/>
        <end position="700"/>
    </location>
</feature>
<dbReference type="EMBL" id="AP019723">
    <property type="protein sequence ID" value="BBK84246.1"/>
    <property type="molecule type" value="Genomic_DNA"/>
</dbReference>
<feature type="transmembrane region" description="Helical" evidence="6">
    <location>
        <begin position="345"/>
        <end position="367"/>
    </location>
</feature>
<accession>A0ABM7GYF0</accession>
<feature type="transmembrane region" description="Helical" evidence="6">
    <location>
        <begin position="398"/>
        <end position="421"/>
    </location>
</feature>
<organism evidence="9 10">
    <name type="scientific">Cutibacterium acnes subsp. acnes</name>
    <dbReference type="NCBI Taxonomy" id="1734925"/>
    <lineage>
        <taxon>Bacteria</taxon>
        <taxon>Bacillati</taxon>
        <taxon>Actinomycetota</taxon>
        <taxon>Actinomycetes</taxon>
        <taxon>Propionibacteriales</taxon>
        <taxon>Propionibacteriaceae</taxon>
        <taxon>Cutibacterium</taxon>
    </lineage>
</organism>
<keyword evidence="4 6" id="KW-1133">Transmembrane helix</keyword>
<keyword evidence="10" id="KW-1185">Reference proteome</keyword>
<evidence type="ECO:0000259" key="7">
    <source>
        <dbReference type="Pfam" id="PF00753"/>
    </source>
</evidence>
<name>A0ABM7GYF0_CUTAC</name>
<feature type="transmembrane region" description="Helical" evidence="6">
    <location>
        <begin position="65"/>
        <end position="83"/>
    </location>
</feature>
<evidence type="ECO:0000256" key="2">
    <source>
        <dbReference type="ARBA" id="ARBA00022475"/>
    </source>
</evidence>
<dbReference type="Pfam" id="PF00753">
    <property type="entry name" value="Lactamase_B"/>
    <property type="match status" value="1"/>
</dbReference>
<dbReference type="SUPFAM" id="SSF56281">
    <property type="entry name" value="Metallo-hydrolase/oxidoreductase"/>
    <property type="match status" value="1"/>
</dbReference>
<feature type="transmembrane region" description="Helical" evidence="6">
    <location>
        <begin position="44"/>
        <end position="60"/>
    </location>
</feature>
<feature type="transmembrane region" description="Helical" evidence="6">
    <location>
        <begin position="470"/>
        <end position="493"/>
    </location>
</feature>
<dbReference type="InterPro" id="IPR035681">
    <property type="entry name" value="ComA-like_MBL"/>
</dbReference>
<dbReference type="Proteomes" id="UP000318594">
    <property type="component" value="Chromosome"/>
</dbReference>
<evidence type="ECO:0000313" key="10">
    <source>
        <dbReference type="Proteomes" id="UP000318594"/>
    </source>
</evidence>
<dbReference type="PANTHER" id="PTHR30619:SF1">
    <property type="entry name" value="RECOMBINATION PROTEIN 2"/>
    <property type="match status" value="1"/>
</dbReference>
<sequence>MSPSKSHRDDYQRQVVSTPDVRMVPVAITACGMAAVGIGGHRWMILSAGIGCLAAGMIAVKRKAWLVVVSAAVGLTVLMSAGMRDLVVHHTGVAELAQEGAAVTVTGRVAADPRIFEVNGSGGSTVMITLVAHRIVAEAQAIDQSVRIVAMASGSTSGPATTVVVGQQVQVRGLLTPPREGRAEAAVLKLRAPPRVVAPPGPLDRGVNRFRAGLVSAVAGCPEGQRAIVPSLVVGDTAAVSEEMSEEFRVTALTHLMAVSGANLASTTALLWWIGAWCGLKRRGLRATSVAGVVVFVVACRAEASVVRAAAMGVVAMAATGVAFDRRGGIRTLAVAVTGLMLIDPWLVGSVGFWLSVCATAGILWWAQPWSVAMEWAPAWLAVGVTVPWAAQVTTQPVITWMAGTVSTTGLVANLAAAPFVPPASTLGMVTGLLAFIWLPLGMPFGRLAGWCVQPIIWIAHFGAKAPSGLIRWPAGGWALGVLAGLCMGLALITPTVLAKPWLTALAGLAVIAAMVVRPPLPGWPGQWQVAICDVGQGSAALVRAGPHEAVVVDTGPDPHRLSRCLDDLDVAQVPMVILSHFHADHVDGLNAVHDHGLTRAIVVSQLSSPPWSAKRVAQTAAQLGARVVVANPGRVMTAGTAKLELWGGTQLSDTGKDESGEEPAVENNSSVVIKATVDELRVVLPGDAEPEEQHHILTGGTDLSSDVLVLPHHGSARQDEGFWAATGASVAVASAGQGNPFGHPSYKALSLAKRMGMQLHRTDLEGTVLLARNGGSVLVQTRS</sequence>
<feature type="transmembrane region" description="Helical" evidence="6">
    <location>
        <begin position="21"/>
        <end position="38"/>
    </location>
</feature>
<dbReference type="InterPro" id="IPR001279">
    <property type="entry name" value="Metallo-B-lactamas"/>
</dbReference>
<dbReference type="InterPro" id="IPR004477">
    <property type="entry name" value="ComEC_N"/>
</dbReference>
<evidence type="ECO:0000256" key="1">
    <source>
        <dbReference type="ARBA" id="ARBA00004651"/>
    </source>
</evidence>
<feature type="transmembrane region" description="Helical" evidence="6">
    <location>
        <begin position="427"/>
        <end position="449"/>
    </location>
</feature>
<feature type="transmembrane region" description="Helical" evidence="6">
    <location>
        <begin position="284"/>
        <end position="300"/>
    </location>
</feature>
<reference evidence="9 10" key="1">
    <citation type="submission" date="2019-06" db="EMBL/GenBank/DDBJ databases">
        <title>Complete genome sequence of Cutibacterium acnes subsp. acnes NBRC 107605.</title>
        <authorList>
            <person name="Miura T."/>
            <person name="Furukawa M."/>
            <person name="Shimamura M."/>
            <person name="Ohyama Y."/>
            <person name="Yamazoe A."/>
            <person name="Kawasaki H."/>
        </authorList>
    </citation>
    <scope>NUCLEOTIDE SEQUENCE [LARGE SCALE GENOMIC DNA]</scope>
    <source>
        <strain evidence="9 10">NBRC 107605</strain>
    </source>
</reference>
<dbReference type="InterPro" id="IPR036866">
    <property type="entry name" value="RibonucZ/Hydroxyglut_hydro"/>
</dbReference>
<keyword evidence="2" id="KW-1003">Cell membrane</keyword>
<dbReference type="InterPro" id="IPR052159">
    <property type="entry name" value="Competence_DNA_uptake"/>
</dbReference>
<feature type="transmembrane region" description="Helical" evidence="6">
    <location>
        <begin position="252"/>
        <end position="272"/>
    </location>
</feature>
<evidence type="ECO:0000313" key="9">
    <source>
        <dbReference type="EMBL" id="BBK84246.1"/>
    </source>
</evidence>
<evidence type="ECO:0000256" key="4">
    <source>
        <dbReference type="ARBA" id="ARBA00022989"/>
    </source>
</evidence>
<dbReference type="PANTHER" id="PTHR30619">
    <property type="entry name" value="DNA INTERNALIZATION/COMPETENCE PROTEIN COMEC/REC2"/>
    <property type="match status" value="1"/>
</dbReference>
<evidence type="ECO:0000256" key="6">
    <source>
        <dbReference type="SAM" id="Phobius"/>
    </source>
</evidence>
<keyword evidence="5 6" id="KW-0472">Membrane</keyword>
<keyword evidence="3 6" id="KW-0812">Transmembrane</keyword>